<dbReference type="InterPro" id="IPR012734">
    <property type="entry name" value="DhaK_ATP"/>
</dbReference>
<keyword evidence="8" id="KW-0067">ATP-binding</keyword>
<evidence type="ECO:0000259" key="17">
    <source>
        <dbReference type="PROSITE" id="PS51481"/>
    </source>
</evidence>
<dbReference type="OrthoDB" id="1724672at2759"/>
<dbReference type="InterPro" id="IPR010347">
    <property type="entry name" value="Tdp1"/>
</dbReference>
<dbReference type="GO" id="GO:0019563">
    <property type="term" value="P:glycerol catabolic process"/>
    <property type="evidence" value="ECO:0007669"/>
    <property type="project" value="TreeGrafter"/>
</dbReference>
<evidence type="ECO:0000256" key="6">
    <source>
        <dbReference type="ARBA" id="ARBA00022777"/>
    </source>
</evidence>
<evidence type="ECO:0000256" key="9">
    <source>
        <dbReference type="ARBA" id="ARBA00047974"/>
    </source>
</evidence>
<organism evidence="18 19">
    <name type="scientific">Paraglomus brasilianum</name>
    <dbReference type="NCBI Taxonomy" id="144538"/>
    <lineage>
        <taxon>Eukaryota</taxon>
        <taxon>Fungi</taxon>
        <taxon>Fungi incertae sedis</taxon>
        <taxon>Mucoromycota</taxon>
        <taxon>Glomeromycotina</taxon>
        <taxon>Glomeromycetes</taxon>
        <taxon>Paraglomerales</taxon>
        <taxon>Paraglomeraceae</taxon>
        <taxon>Paraglomus</taxon>
    </lineage>
</organism>
<evidence type="ECO:0000256" key="5">
    <source>
        <dbReference type="ARBA" id="ARBA00022741"/>
    </source>
</evidence>
<name>A0A9N9CG55_9GLOM</name>
<keyword evidence="4" id="KW-0808">Transferase</keyword>
<dbReference type="NCBIfam" id="TIGR02361">
    <property type="entry name" value="dak_ATP"/>
    <property type="match status" value="1"/>
</dbReference>
<dbReference type="FunFam" id="3.40.50.10440:FF:000001">
    <property type="entry name" value="Dihydroxyacetone kinase, DhaK subunit"/>
    <property type="match status" value="1"/>
</dbReference>
<keyword evidence="6" id="KW-0418">Kinase</keyword>
<dbReference type="Proteomes" id="UP000789739">
    <property type="component" value="Unassembled WGS sequence"/>
</dbReference>
<comment type="catalytic activity">
    <reaction evidence="9">
        <text>D-glyceraldehyde + ATP = D-glyceraldehyde 3-phosphate + ADP + H(+)</text>
        <dbReference type="Rhea" id="RHEA:13941"/>
        <dbReference type="ChEBI" id="CHEBI:15378"/>
        <dbReference type="ChEBI" id="CHEBI:17378"/>
        <dbReference type="ChEBI" id="CHEBI:30616"/>
        <dbReference type="ChEBI" id="CHEBI:59776"/>
        <dbReference type="ChEBI" id="CHEBI:456216"/>
        <dbReference type="EC" id="2.7.1.28"/>
    </reaction>
</comment>
<evidence type="ECO:0000313" key="18">
    <source>
        <dbReference type="EMBL" id="CAG8597743.1"/>
    </source>
</evidence>
<protein>
    <submittedName>
        <fullName evidence="18">11088_t:CDS:1</fullName>
    </submittedName>
</protein>
<feature type="binding site" evidence="12">
    <location>
        <position position="425"/>
    </location>
    <ligand>
        <name>substrate</name>
    </ligand>
</feature>
<dbReference type="Gene3D" id="3.40.50.10440">
    <property type="entry name" value="Dihydroxyacetone kinase, domain 1"/>
    <property type="match status" value="1"/>
</dbReference>
<feature type="domain" description="DhaK" evidence="17">
    <location>
        <begin position="547"/>
        <end position="880"/>
    </location>
</feature>
<proteinExistence type="inferred from homology"/>
<dbReference type="GO" id="GO:0005829">
    <property type="term" value="C:cytosol"/>
    <property type="evidence" value="ECO:0007669"/>
    <property type="project" value="TreeGrafter"/>
</dbReference>
<feature type="active site" description="Tele-hemiaminal-histidine intermediate" evidence="13">
    <location>
        <position position="760"/>
    </location>
</feature>
<dbReference type="Pfam" id="PF02733">
    <property type="entry name" value="Dak1"/>
    <property type="match status" value="1"/>
</dbReference>
<feature type="binding site" evidence="14">
    <location>
        <position position="646"/>
    </location>
    <ligand>
        <name>substrate</name>
    </ligand>
</feature>
<dbReference type="Gene3D" id="3.30.870.10">
    <property type="entry name" value="Endonuclease Chain A"/>
    <property type="match status" value="2"/>
</dbReference>
<feature type="active site" description="Proton donor/acceptor" evidence="11">
    <location>
        <position position="423"/>
    </location>
</feature>
<evidence type="ECO:0000256" key="15">
    <source>
        <dbReference type="SAM" id="MobiDB-lite"/>
    </source>
</evidence>
<dbReference type="EMBL" id="CAJVPI010001152">
    <property type="protein sequence ID" value="CAG8597743.1"/>
    <property type="molecule type" value="Genomic_DNA"/>
</dbReference>
<comment type="catalytic activity">
    <reaction evidence="10">
        <text>dihydroxyacetone + ATP = dihydroxyacetone phosphate + ADP + H(+)</text>
        <dbReference type="Rhea" id="RHEA:15773"/>
        <dbReference type="ChEBI" id="CHEBI:15378"/>
        <dbReference type="ChEBI" id="CHEBI:16016"/>
        <dbReference type="ChEBI" id="CHEBI:30616"/>
        <dbReference type="ChEBI" id="CHEBI:57642"/>
        <dbReference type="ChEBI" id="CHEBI:456216"/>
        <dbReference type="EC" id="2.7.1.29"/>
    </reaction>
</comment>
<keyword evidence="5" id="KW-0547">Nucleotide-binding</keyword>
<comment type="pathway">
    <text evidence="2">Polyol metabolism; glycerol fermentation; glycerone phosphate from glycerol (oxidative route): step 2/2.</text>
</comment>
<dbReference type="SMART" id="SM01120">
    <property type="entry name" value="Dak2"/>
    <property type="match status" value="1"/>
</dbReference>
<feature type="region of interest" description="Disordered" evidence="15">
    <location>
        <begin position="22"/>
        <end position="55"/>
    </location>
</feature>
<evidence type="ECO:0000256" key="10">
    <source>
        <dbReference type="ARBA" id="ARBA00048898"/>
    </source>
</evidence>
<dbReference type="GO" id="GO:0005634">
    <property type="term" value="C:nucleus"/>
    <property type="evidence" value="ECO:0007669"/>
    <property type="project" value="InterPro"/>
</dbReference>
<evidence type="ECO:0000256" key="14">
    <source>
        <dbReference type="PIRSR" id="PIRSR612734-2"/>
    </source>
</evidence>
<dbReference type="CDD" id="cd09122">
    <property type="entry name" value="PLDc_Tdp1_1"/>
    <property type="match status" value="1"/>
</dbReference>
<comment type="caution">
    <text evidence="18">The sequence shown here is derived from an EMBL/GenBank/DDBJ whole genome shotgun (WGS) entry which is preliminary data.</text>
</comment>
<evidence type="ECO:0000256" key="7">
    <source>
        <dbReference type="ARBA" id="ARBA00022798"/>
    </source>
</evidence>
<comment type="similarity">
    <text evidence="3">Belongs to the dihydroxyacetone kinase (DAK) family.</text>
</comment>
<feature type="compositionally biased region" description="Low complexity" evidence="15">
    <location>
        <begin position="36"/>
        <end position="52"/>
    </location>
</feature>
<dbReference type="Gene3D" id="1.25.40.340">
    <property type="match status" value="1"/>
</dbReference>
<dbReference type="InterPro" id="IPR036117">
    <property type="entry name" value="DhaL_dom_sf"/>
</dbReference>
<evidence type="ECO:0000313" key="19">
    <source>
        <dbReference type="Proteomes" id="UP000789739"/>
    </source>
</evidence>
<dbReference type="GO" id="GO:0008081">
    <property type="term" value="F:phosphoric diester hydrolase activity"/>
    <property type="evidence" value="ECO:0007669"/>
    <property type="project" value="InterPro"/>
</dbReference>
<evidence type="ECO:0000256" key="8">
    <source>
        <dbReference type="ARBA" id="ARBA00022840"/>
    </source>
</evidence>
<feature type="binding site" evidence="12">
    <location>
        <position position="203"/>
    </location>
    <ligand>
        <name>substrate</name>
    </ligand>
</feature>
<gene>
    <name evidence="18" type="ORF">PBRASI_LOCUS7473</name>
</gene>
<feature type="compositionally biased region" description="Polar residues" evidence="15">
    <location>
        <begin position="22"/>
        <end position="35"/>
    </location>
</feature>
<dbReference type="GO" id="GO:0004371">
    <property type="term" value="F:glycerone kinase activity"/>
    <property type="evidence" value="ECO:0007669"/>
    <property type="project" value="UniProtKB-EC"/>
</dbReference>
<dbReference type="FunFam" id="1.25.40.340:FF:000002">
    <property type="entry name" value="Dihydroxyacetone kinase, L subunit"/>
    <property type="match status" value="1"/>
</dbReference>
<dbReference type="InterPro" id="IPR004006">
    <property type="entry name" value="DhaK_dom"/>
</dbReference>
<evidence type="ECO:0000259" key="16">
    <source>
        <dbReference type="PROSITE" id="PS51480"/>
    </source>
</evidence>
<dbReference type="GO" id="GO:0050354">
    <property type="term" value="F:triokinase activity"/>
    <property type="evidence" value="ECO:0007669"/>
    <property type="project" value="UniProtKB-EC"/>
</dbReference>
<dbReference type="Pfam" id="PF06087">
    <property type="entry name" value="Tyr-DNA_phospho"/>
    <property type="match status" value="1"/>
</dbReference>
<dbReference type="NCBIfam" id="NF011049">
    <property type="entry name" value="PRK14479.1"/>
    <property type="match status" value="1"/>
</dbReference>
<dbReference type="InterPro" id="IPR050861">
    <property type="entry name" value="Dihydroxyacetone_Kinase"/>
</dbReference>
<evidence type="ECO:0000256" key="1">
    <source>
        <dbReference type="ARBA" id="ARBA00003264"/>
    </source>
</evidence>
<feature type="domain" description="DhaL" evidence="16">
    <location>
        <begin position="917"/>
        <end position="1137"/>
    </location>
</feature>
<dbReference type="GO" id="GO:0005524">
    <property type="term" value="F:ATP binding"/>
    <property type="evidence" value="ECO:0007669"/>
    <property type="project" value="UniProtKB-KW"/>
</dbReference>
<comment type="function">
    <text evidence="1">Catalyzes both the phosphorylation of dihydroxyacetone and of glyceraldehyde.</text>
</comment>
<evidence type="ECO:0000256" key="3">
    <source>
        <dbReference type="ARBA" id="ARBA00008757"/>
    </source>
</evidence>
<reference evidence="18" key="1">
    <citation type="submission" date="2021-06" db="EMBL/GenBank/DDBJ databases">
        <authorList>
            <person name="Kallberg Y."/>
            <person name="Tangrot J."/>
            <person name="Rosling A."/>
        </authorList>
    </citation>
    <scope>NUCLEOTIDE SEQUENCE</scope>
    <source>
        <strain evidence="18">BR232B</strain>
    </source>
</reference>
<keyword evidence="19" id="KW-1185">Reference proteome</keyword>
<dbReference type="PANTHER" id="PTHR28629">
    <property type="entry name" value="TRIOKINASE/FMN CYCLASE"/>
    <property type="match status" value="1"/>
</dbReference>
<dbReference type="AlphaFoldDB" id="A0A9N9CG55"/>
<dbReference type="PROSITE" id="PS51480">
    <property type="entry name" value="DHAL"/>
    <property type="match status" value="1"/>
</dbReference>
<feature type="binding site" evidence="14">
    <location>
        <position position="651"/>
    </location>
    <ligand>
        <name>substrate</name>
    </ligand>
</feature>
<accession>A0A9N9CG55</accession>
<feature type="binding site" evidence="14">
    <location>
        <begin position="595"/>
        <end position="598"/>
    </location>
    <ligand>
        <name>substrate</name>
    </ligand>
</feature>
<dbReference type="GO" id="GO:0006281">
    <property type="term" value="P:DNA repair"/>
    <property type="evidence" value="ECO:0007669"/>
    <property type="project" value="InterPro"/>
</dbReference>
<evidence type="ECO:0000256" key="4">
    <source>
        <dbReference type="ARBA" id="ARBA00022679"/>
    </source>
</evidence>
<dbReference type="SUPFAM" id="SSF56024">
    <property type="entry name" value="Phospholipase D/nuclease"/>
    <property type="match status" value="2"/>
</dbReference>
<feature type="active site" description="Nucleophile" evidence="11">
    <location>
        <position position="201"/>
    </location>
</feature>
<dbReference type="InterPro" id="IPR004007">
    <property type="entry name" value="DhaL_dom"/>
</dbReference>
<dbReference type="Gene3D" id="3.30.1180.20">
    <property type="entry name" value="Dihydroxyacetone kinase, domain 2"/>
    <property type="match status" value="1"/>
</dbReference>
<evidence type="ECO:0000256" key="11">
    <source>
        <dbReference type="PIRSR" id="PIRSR610347-1"/>
    </source>
</evidence>
<keyword evidence="7" id="KW-0319">Glycerol metabolism</keyword>
<dbReference type="SUPFAM" id="SSF101473">
    <property type="entry name" value="DhaL-like"/>
    <property type="match status" value="1"/>
</dbReference>
<dbReference type="Pfam" id="PF02734">
    <property type="entry name" value="Dak2"/>
    <property type="match status" value="1"/>
</dbReference>
<evidence type="ECO:0000256" key="13">
    <source>
        <dbReference type="PIRSR" id="PIRSR612734-1"/>
    </source>
</evidence>
<dbReference type="FunFam" id="3.30.1180.20:FF:000001">
    <property type="entry name" value="Dihydroxyacetone kinase 1"/>
    <property type="match status" value="1"/>
</dbReference>
<dbReference type="CDD" id="cd09123">
    <property type="entry name" value="PLDc_Tdp1_2"/>
    <property type="match status" value="1"/>
</dbReference>
<dbReference type="PANTHER" id="PTHR28629:SF4">
    <property type="entry name" value="TRIOKINASE_FMN CYCLASE"/>
    <property type="match status" value="1"/>
</dbReference>
<dbReference type="PROSITE" id="PS51481">
    <property type="entry name" value="DHAK"/>
    <property type="match status" value="1"/>
</dbReference>
<feature type="region of interest" description="Disordered" evidence="15">
    <location>
        <begin position="72"/>
        <end position="93"/>
    </location>
</feature>
<evidence type="ECO:0000256" key="2">
    <source>
        <dbReference type="ARBA" id="ARBA00004778"/>
    </source>
</evidence>
<sequence length="1141" mass="124916">MTYEDDIRLAIELSLQERSLNDKQQALESPNNVEENNQQAIAQSSSANNANILGSLPDRKQLERERLARIEKRKNESLEHDNNGKKLITDTGATGRNDFASGPVYLDGTTKLIYVSGFDGDYFRFEDLVQKTGLKKGFFSAYVFDSDWFFSHIPNGVNIVLAMHWSSNNGEKQGIFTLPNSKYNLTIVHPPMPPSGFGCFHPKLMLLFYENWMRVVVSSANLVPYDWDIMENIAFVQDFPVSGNTVSSIDELPSFAKDLYGFLTAMKVPAQVCEKLKEYDFTRAQAILVPSVAGTHRSSNKIKAYGHTRLAEAVRRLCGTLDDVQLECQTSSLGALHQRFLEDFYRSASGLDPIQRSLGRKKETSVTPKIAVGFPSLKTVNESRYGPSGAGTIFFSRKNYEKSTFPKYVLHDSVSRRRGTLMHLKLILAYPSQIERQPESPDYDNQSTDAASAKSRVTGWYYCGSHNFTMAAWGQLTTSRETKQPQLTINNWELGVVLPIKEDNNVNDSGDRFLNSGVPIPFERPLRKYSATDEPWVPDPPKHFVNDPNEIVVEALRGLCLTRPYLRLIEREKVVYRADIDTIRAKQVTLISGGGAGHEPAHAGFVGANLLSAAVSGNVFASPSASQILAAIRRVQSPHGTLLIVKNYTGDCLNFGLAAERAKAEGIKVDMIIVGDDVGVGRKNDGLVGRRGLAGTVLVHKVAGAVAANGATLEKVKAAARTVIENLGTVGVAFDRCTIPGSDNKSLLPANQIELGLGIHGEPGSSRTSLLPSRELVRRMLEMIISKTDPDRSYLDVQENRDSVVLLVNNLGATSGLECGVVLNDALLYLNERGLDVKRSFTGSFMTSLNMPGVSLTILKLPQDEDLIKYIDKPVDAPEWMNYVTADISQLDVELDEKVSDSTHVPIYQHKVIVDPSLFERTIRSACESAIKHEPEITAADTIAGDGDCGITIANGAKGATVNSAVLAALEKNEIDSSDCSRALLQISNILENTMGGTSGALYWYANYILPRELRHSVETRKNAGNAVADAQCWVESLKKALNDLESYTPAREGDRTLMDALIPFVTSFSHAVSADSNIRMALAKAAETASQGAQNTRNLRARLGRASYLDSETIRTAGIVDAGALAVTKIVDGIVKVLTA</sequence>
<feature type="compositionally biased region" description="Basic and acidic residues" evidence="15">
    <location>
        <begin position="72"/>
        <end position="88"/>
    </location>
</feature>
<dbReference type="SUPFAM" id="SSF82549">
    <property type="entry name" value="DAK1/DegV-like"/>
    <property type="match status" value="1"/>
</dbReference>
<evidence type="ECO:0000256" key="12">
    <source>
        <dbReference type="PIRSR" id="PIRSR610347-2"/>
    </source>
</evidence>